<dbReference type="GO" id="GO:0098542">
    <property type="term" value="P:defense response to other organism"/>
    <property type="evidence" value="ECO:0007669"/>
    <property type="project" value="InterPro"/>
</dbReference>
<dbReference type="InterPro" id="IPR044839">
    <property type="entry name" value="NDR1-like"/>
</dbReference>
<feature type="compositionally biased region" description="Basic residues" evidence="3">
    <location>
        <begin position="30"/>
        <end position="40"/>
    </location>
</feature>
<comment type="caution">
    <text evidence="5">The sequence shown here is derived from an EMBL/GenBank/DDBJ whole genome shotgun (WGS) entry which is preliminary data.</text>
</comment>
<dbReference type="Proteomes" id="UP001190926">
    <property type="component" value="Unassembled WGS sequence"/>
</dbReference>
<name>A0AAD4P4P7_PERFH</name>
<proteinExistence type="predicted"/>
<keyword evidence="4" id="KW-0812">Transmembrane</keyword>
<keyword evidence="2 4" id="KW-0472">Membrane</keyword>
<evidence type="ECO:0000256" key="3">
    <source>
        <dbReference type="SAM" id="MobiDB-lite"/>
    </source>
</evidence>
<dbReference type="AlphaFoldDB" id="A0AAD4P4P7"/>
<sequence>MSRHHETNPHFLPRQHDPILDFPSQTPPPRSRRSPRRHGRTPIESPHGRTSVEPLPNHGRPSPPHHYGRAPVEPPPHGRTSVTPPLDHGRSSPPPLRHYGRAPVEPPPHGRTSVTPPPQPPTHYPPTHVKPVPPFQHEVPHQHHQESRPPFVTEPDSHAHPERGQHGGGHHHRDRGFIHTPSRRTKPVAWLVAAFCALFWIIVIVGGLIILIVYLVFRPRSPRFDISTATINAAYLDMGYLLNADLRVLANFTNPNTKVNVEFSYVILDLYYGGNFVATRYIRPFAVMKGESRFADVHMVASQVRLSTDHSLQLQKQMEEGRVHIEIKGLFRAKSKLGGIFHYSYWMYAHCQLVVTGPPTGVLIGKKCVTKR</sequence>
<reference evidence="5 6" key="1">
    <citation type="journal article" date="2021" name="Nat. Commun.">
        <title>Incipient diploidization of the medicinal plant Perilla within 10,000 years.</title>
        <authorList>
            <person name="Zhang Y."/>
            <person name="Shen Q."/>
            <person name="Leng L."/>
            <person name="Zhang D."/>
            <person name="Chen S."/>
            <person name="Shi Y."/>
            <person name="Ning Z."/>
            <person name="Chen S."/>
        </authorList>
    </citation>
    <scope>NUCLEOTIDE SEQUENCE [LARGE SCALE GENOMIC DNA]</scope>
    <source>
        <strain evidence="6">cv. PC099</strain>
    </source>
</reference>
<keyword evidence="6" id="KW-1185">Reference proteome</keyword>
<feature type="transmembrane region" description="Helical" evidence="4">
    <location>
        <begin position="188"/>
        <end position="217"/>
    </location>
</feature>
<evidence type="ECO:0000313" key="5">
    <source>
        <dbReference type="EMBL" id="KAH6826689.1"/>
    </source>
</evidence>
<gene>
    <name evidence="5" type="ORF">C2S53_005695</name>
</gene>
<organism evidence="5 6">
    <name type="scientific">Perilla frutescens var. hirtella</name>
    <name type="common">Perilla citriodora</name>
    <name type="synonym">Perilla setoyensis</name>
    <dbReference type="NCBI Taxonomy" id="608512"/>
    <lineage>
        <taxon>Eukaryota</taxon>
        <taxon>Viridiplantae</taxon>
        <taxon>Streptophyta</taxon>
        <taxon>Embryophyta</taxon>
        <taxon>Tracheophyta</taxon>
        <taxon>Spermatophyta</taxon>
        <taxon>Magnoliopsida</taxon>
        <taxon>eudicotyledons</taxon>
        <taxon>Gunneridae</taxon>
        <taxon>Pentapetalae</taxon>
        <taxon>asterids</taxon>
        <taxon>lamiids</taxon>
        <taxon>Lamiales</taxon>
        <taxon>Lamiaceae</taxon>
        <taxon>Nepetoideae</taxon>
        <taxon>Elsholtzieae</taxon>
        <taxon>Perilla</taxon>
    </lineage>
</organism>
<protein>
    <submittedName>
        <fullName evidence="5">Proline-rich receptor-like kinase</fullName>
    </submittedName>
</protein>
<evidence type="ECO:0000256" key="4">
    <source>
        <dbReference type="SAM" id="Phobius"/>
    </source>
</evidence>
<accession>A0AAD4P4P7</accession>
<feature type="compositionally biased region" description="Pro residues" evidence="3">
    <location>
        <begin position="104"/>
        <end position="124"/>
    </location>
</feature>
<evidence type="ECO:0000313" key="6">
    <source>
        <dbReference type="Proteomes" id="UP001190926"/>
    </source>
</evidence>
<feature type="compositionally biased region" description="Basic and acidic residues" evidence="3">
    <location>
        <begin position="155"/>
        <end position="165"/>
    </location>
</feature>
<feature type="compositionally biased region" description="Basic and acidic residues" evidence="3">
    <location>
        <begin position="138"/>
        <end position="147"/>
    </location>
</feature>
<feature type="compositionally biased region" description="Basic and acidic residues" evidence="3">
    <location>
        <begin position="1"/>
        <end position="19"/>
    </location>
</feature>
<keyword evidence="4" id="KW-1133">Transmembrane helix</keyword>
<evidence type="ECO:0000256" key="1">
    <source>
        <dbReference type="ARBA" id="ARBA00004370"/>
    </source>
</evidence>
<comment type="subcellular location">
    <subcellularLocation>
        <location evidence="1">Membrane</location>
    </subcellularLocation>
</comment>
<dbReference type="GO" id="GO:0005886">
    <property type="term" value="C:plasma membrane"/>
    <property type="evidence" value="ECO:0007669"/>
    <property type="project" value="TreeGrafter"/>
</dbReference>
<dbReference type="GO" id="GO:0016301">
    <property type="term" value="F:kinase activity"/>
    <property type="evidence" value="ECO:0007669"/>
    <property type="project" value="UniProtKB-KW"/>
</dbReference>
<dbReference type="EMBL" id="SDAM02000162">
    <property type="protein sequence ID" value="KAH6826689.1"/>
    <property type="molecule type" value="Genomic_DNA"/>
</dbReference>
<dbReference type="PANTHER" id="PTHR31234:SF42">
    <property type="entry name" value="LATE EMBRYOGENESIS ABUNDANT (LEA) HYDROXYPROLINE-RICH GLYCOPROTEIN FAMILY"/>
    <property type="match status" value="1"/>
</dbReference>
<dbReference type="PANTHER" id="PTHR31234">
    <property type="entry name" value="LATE EMBRYOGENESIS ABUNDANT (LEA) HYDROXYPROLINE-RICH GLYCOPROTEIN FAMILY"/>
    <property type="match status" value="1"/>
</dbReference>
<evidence type="ECO:0000256" key="2">
    <source>
        <dbReference type="ARBA" id="ARBA00023136"/>
    </source>
</evidence>
<feature type="region of interest" description="Disordered" evidence="3">
    <location>
        <begin position="1"/>
        <end position="179"/>
    </location>
</feature>